<evidence type="ECO:0000256" key="2">
    <source>
        <dbReference type="ARBA" id="ARBA00022723"/>
    </source>
</evidence>
<accession>A0A7J3I7J5</accession>
<dbReference type="GO" id="GO:0016811">
    <property type="term" value="F:hydrolase activity, acting on carbon-nitrogen (but not peptide) bonds, in linear amides"/>
    <property type="evidence" value="ECO:0007669"/>
    <property type="project" value="TreeGrafter"/>
</dbReference>
<dbReference type="Gene3D" id="3.40.50.10310">
    <property type="entry name" value="Creatininase"/>
    <property type="match status" value="1"/>
</dbReference>
<proteinExistence type="predicted"/>
<keyword evidence="2" id="KW-0479">Metal-binding</keyword>
<comment type="caution">
    <text evidence="5">The sequence shown here is derived from an EMBL/GenBank/DDBJ whole genome shotgun (WGS) entry which is preliminary data.</text>
</comment>
<name>A0A7J3I7J5_9CREN</name>
<dbReference type="AlphaFoldDB" id="A0A7J3I7J5"/>
<evidence type="ECO:0000313" key="6">
    <source>
        <dbReference type="EMBL" id="HGQ18565.1"/>
    </source>
</evidence>
<dbReference type="EMBL" id="DTAI01000124">
    <property type="protein sequence ID" value="HGN36754.1"/>
    <property type="molecule type" value="Genomic_DNA"/>
</dbReference>
<dbReference type="GO" id="GO:0046872">
    <property type="term" value="F:metal ion binding"/>
    <property type="evidence" value="ECO:0007669"/>
    <property type="project" value="UniProtKB-KW"/>
</dbReference>
<keyword evidence="3" id="KW-0378">Hydrolase</keyword>
<dbReference type="InterPro" id="IPR024087">
    <property type="entry name" value="Creatininase-like_sf"/>
</dbReference>
<evidence type="ECO:0000313" key="5">
    <source>
        <dbReference type="EMBL" id="HGN36754.1"/>
    </source>
</evidence>
<dbReference type="Pfam" id="PF02633">
    <property type="entry name" value="Creatininase"/>
    <property type="match status" value="1"/>
</dbReference>
<dbReference type="EMBL" id="DTBZ01000116">
    <property type="protein sequence ID" value="HGQ18565.1"/>
    <property type="molecule type" value="Genomic_DNA"/>
</dbReference>
<organism evidence="5">
    <name type="scientific">Ignisphaera aggregans</name>
    <dbReference type="NCBI Taxonomy" id="334771"/>
    <lineage>
        <taxon>Archaea</taxon>
        <taxon>Thermoproteota</taxon>
        <taxon>Thermoprotei</taxon>
        <taxon>Desulfurococcales</taxon>
        <taxon>Desulfurococcaceae</taxon>
        <taxon>Ignisphaera</taxon>
    </lineage>
</organism>
<dbReference type="PANTHER" id="PTHR35005">
    <property type="entry name" value="3-DEHYDRO-SCYLLO-INOSOSE HYDROLASE"/>
    <property type="match status" value="1"/>
</dbReference>
<sequence length="318" mass="36142">MTSLSERWGKPILNKWGKKIYLDQMTMKELEERVKENDIIFLPIGSTEAHGPFAPLGEDTLIGVSIAEKICYECGCTVALPIAYGSHPSHHYGLRGTIPVRATTLIEYVADVIKWLSNAGFKKIIVWNSHGQEYVLPIAKDIAIVEKQVHALILVTSWWAWIQDVLRKAGTGEEIAPGIRIETPFIHADEVESSVTLYVVPELVDVDIMKKEGEWGVKRPLPKEYVNTAGNVFPDKPFGWYDVSALPELYYYPKGFVGWPKYADYEKGKVLVDKVVERVTAFINRLKELYPPGVIPRTWIDYEDMNFDKPKEYAEPRG</sequence>
<protein>
    <submittedName>
        <fullName evidence="5">Creatininase family protein</fullName>
    </submittedName>
</protein>
<gene>
    <name evidence="5" type="ORF">ENT87_04295</name>
    <name evidence="6" type="ORF">ENU30_06300</name>
</gene>
<dbReference type="GO" id="GO:0009231">
    <property type="term" value="P:riboflavin biosynthetic process"/>
    <property type="evidence" value="ECO:0007669"/>
    <property type="project" value="TreeGrafter"/>
</dbReference>
<reference evidence="5" key="1">
    <citation type="journal article" date="2020" name="mSystems">
        <title>Genome- and Community-Level Interaction Insights into Carbon Utilization and Element Cycling Functions of Hydrothermarchaeota in Hydrothermal Sediment.</title>
        <authorList>
            <person name="Zhou Z."/>
            <person name="Liu Y."/>
            <person name="Xu W."/>
            <person name="Pan J."/>
            <person name="Luo Z.H."/>
            <person name="Li M."/>
        </authorList>
    </citation>
    <scope>NUCLEOTIDE SEQUENCE [LARGE SCALE GENOMIC DNA]</scope>
    <source>
        <strain evidence="5">SpSt-618</strain>
        <strain evidence="6">SpSt-657</strain>
    </source>
</reference>
<dbReference type="SUPFAM" id="SSF102215">
    <property type="entry name" value="Creatininase"/>
    <property type="match status" value="1"/>
</dbReference>
<keyword evidence="4" id="KW-0862">Zinc</keyword>
<evidence type="ECO:0000256" key="1">
    <source>
        <dbReference type="ARBA" id="ARBA00001947"/>
    </source>
</evidence>
<dbReference type="PANTHER" id="PTHR35005:SF1">
    <property type="entry name" value="2-AMINO-5-FORMYLAMINO-6-RIBOSYLAMINOPYRIMIDIN-4(3H)-ONE 5'-MONOPHOSPHATE DEFORMYLASE"/>
    <property type="match status" value="1"/>
</dbReference>
<dbReference type="InterPro" id="IPR003785">
    <property type="entry name" value="Creatininase/forma_Hydrolase"/>
</dbReference>
<comment type="cofactor">
    <cofactor evidence="1">
        <name>Zn(2+)</name>
        <dbReference type="ChEBI" id="CHEBI:29105"/>
    </cofactor>
</comment>
<evidence type="ECO:0000256" key="4">
    <source>
        <dbReference type="ARBA" id="ARBA00022833"/>
    </source>
</evidence>
<evidence type="ECO:0000256" key="3">
    <source>
        <dbReference type="ARBA" id="ARBA00022801"/>
    </source>
</evidence>